<protein>
    <submittedName>
        <fullName evidence="9">Rhinocladiella mackenziei CBS 650.93 unplaced genomic scaffold supercont1.7, whole genome shotgun sequence</fullName>
    </submittedName>
</protein>
<dbReference type="OrthoDB" id="3364175at2759"/>
<dbReference type="SMART" id="SM00906">
    <property type="entry name" value="Fungal_trans"/>
    <property type="match status" value="1"/>
</dbReference>
<feature type="compositionally biased region" description="Basic and acidic residues" evidence="7">
    <location>
        <begin position="9"/>
        <end position="21"/>
    </location>
</feature>
<dbReference type="VEuPathDB" id="FungiDB:Z518_09072"/>
<dbReference type="InterPro" id="IPR001138">
    <property type="entry name" value="Zn2Cys6_DnaBD"/>
</dbReference>
<evidence type="ECO:0000313" key="9">
    <source>
        <dbReference type="EMBL" id="KIX01347.1"/>
    </source>
</evidence>
<evidence type="ECO:0000256" key="7">
    <source>
        <dbReference type="SAM" id="MobiDB-lite"/>
    </source>
</evidence>
<keyword evidence="2" id="KW-0805">Transcription regulation</keyword>
<evidence type="ECO:0000256" key="5">
    <source>
        <dbReference type="ARBA" id="ARBA00023242"/>
    </source>
</evidence>
<dbReference type="CDD" id="cd00067">
    <property type="entry name" value="GAL4"/>
    <property type="match status" value="1"/>
</dbReference>
<keyword evidence="6" id="KW-0175">Coiled coil</keyword>
<sequence length="762" mass="84135">MPDSTLTDRNSRRQISEDLPPKRRRVPIACNSCRAKKSRCDGDQPSCAMCRDHGIECTYLRTPIHPVSEDSSQIEELKERLRALETLVASSTATSASLESLLTVAAPVPGRGLPRTSVHQISLVNSHEPGGFARSLTGESPNTVAASQPVDGMGAVILENEEILTFFGPSSNITFTRHITQMVARLGHLANPWTSSVVDNPSLTFLNIPHSPLNVYDLRKGQGREVLDPFALPSQHQMEQLIGHYFSDTGLLFPNLHRPSFLESYVQMKEHGPTSMRRTWLAMLNMVLALATITIDRDDAAAETRAAEAQKYYERAAALCDVTVLSGTSLEVVQYLILVTHYLQATQTSVRTSNALSLAVSAAIRLGLHTRQAAQTFSPLEQELRNRTWFVCIILDRVLSMTLGRPAIIPFNYVKLDLPRNIESAQQSGLFHDQNTEYSVGVFTATIKLYQIMWKVIDQQYGQNLGFDSPPSVVDVISPLSRIDNELREWDRELPLELRTITSSELWDLLASYDPAGPTAKAKRFQVVLTLRYLNLTILLHRPVLVKYFELASSSTTDPSEMSLLNRLGRNSIDVCFRCSKEIIFIVSTLVQNAGPSRGLLNAWWFTLYYTFNAGLVIAGIMLACQDSNLTIPDAPSKFACKECLERAAIALAHLDAGNRIIARCHDYLQRLIGAIETLTFKPPELPASEFRHLSPTGAGSNAFLSTPDLMFSPASTSGNGVSSRNVGDLMTGNDLSFLNFYFAPTGGAPAENNTTKFPSVS</sequence>
<keyword evidence="4" id="KW-0804">Transcription</keyword>
<dbReference type="HOGENOM" id="CLU_008511_0_2_1"/>
<dbReference type="EMBL" id="KN847481">
    <property type="protein sequence ID" value="KIX01347.1"/>
    <property type="molecule type" value="Genomic_DNA"/>
</dbReference>
<keyword evidence="5" id="KW-0539">Nucleus</keyword>
<dbReference type="Proteomes" id="UP000053617">
    <property type="component" value="Unassembled WGS sequence"/>
</dbReference>
<evidence type="ECO:0000259" key="8">
    <source>
        <dbReference type="PROSITE" id="PS50048"/>
    </source>
</evidence>
<dbReference type="AlphaFoldDB" id="A0A0D2FH34"/>
<dbReference type="GO" id="GO:0000435">
    <property type="term" value="P:positive regulation of transcription from RNA polymerase II promoter by galactose"/>
    <property type="evidence" value="ECO:0007669"/>
    <property type="project" value="TreeGrafter"/>
</dbReference>
<feature type="domain" description="Zn(2)-C6 fungal-type" evidence="8">
    <location>
        <begin position="29"/>
        <end position="59"/>
    </location>
</feature>
<dbReference type="RefSeq" id="XP_013268483.1">
    <property type="nucleotide sequence ID" value="XM_013413029.1"/>
</dbReference>
<dbReference type="GO" id="GO:0000978">
    <property type="term" value="F:RNA polymerase II cis-regulatory region sequence-specific DNA binding"/>
    <property type="evidence" value="ECO:0007669"/>
    <property type="project" value="TreeGrafter"/>
</dbReference>
<evidence type="ECO:0000256" key="3">
    <source>
        <dbReference type="ARBA" id="ARBA00023125"/>
    </source>
</evidence>
<keyword evidence="10" id="KW-1185">Reference proteome</keyword>
<dbReference type="InterPro" id="IPR036864">
    <property type="entry name" value="Zn2-C6_fun-type_DNA-bd_sf"/>
</dbReference>
<dbReference type="GO" id="GO:0008270">
    <property type="term" value="F:zinc ion binding"/>
    <property type="evidence" value="ECO:0007669"/>
    <property type="project" value="InterPro"/>
</dbReference>
<name>A0A0D2FH34_9EURO</name>
<keyword evidence="3" id="KW-0238">DNA-binding</keyword>
<dbReference type="PROSITE" id="PS00463">
    <property type="entry name" value="ZN2_CY6_FUNGAL_1"/>
    <property type="match status" value="1"/>
</dbReference>
<dbReference type="Gene3D" id="4.10.240.10">
    <property type="entry name" value="Zn(2)-C6 fungal-type DNA-binding domain"/>
    <property type="match status" value="1"/>
</dbReference>
<dbReference type="PROSITE" id="PS50048">
    <property type="entry name" value="ZN2_CY6_FUNGAL_2"/>
    <property type="match status" value="1"/>
</dbReference>
<reference evidence="9 10" key="1">
    <citation type="submission" date="2015-01" db="EMBL/GenBank/DDBJ databases">
        <title>The Genome Sequence of Rhinocladiella mackenzie CBS 650.93.</title>
        <authorList>
            <consortium name="The Broad Institute Genomics Platform"/>
            <person name="Cuomo C."/>
            <person name="de Hoog S."/>
            <person name="Gorbushina A."/>
            <person name="Stielow B."/>
            <person name="Teixiera M."/>
            <person name="Abouelleil A."/>
            <person name="Chapman S.B."/>
            <person name="Priest M."/>
            <person name="Young S.K."/>
            <person name="Wortman J."/>
            <person name="Nusbaum C."/>
            <person name="Birren B."/>
        </authorList>
    </citation>
    <scope>NUCLEOTIDE SEQUENCE [LARGE SCALE GENOMIC DNA]</scope>
    <source>
        <strain evidence="9 10">CBS 650.93</strain>
    </source>
</reference>
<dbReference type="Pfam" id="PF00172">
    <property type="entry name" value="Zn_clus"/>
    <property type="match status" value="1"/>
</dbReference>
<dbReference type="PANTHER" id="PTHR47424:SF3">
    <property type="entry name" value="REGULATORY PROTEIN GAL4"/>
    <property type="match status" value="1"/>
</dbReference>
<dbReference type="SUPFAM" id="SSF57701">
    <property type="entry name" value="Zn2/Cys6 DNA-binding domain"/>
    <property type="match status" value="1"/>
</dbReference>
<dbReference type="GO" id="GO:0005634">
    <property type="term" value="C:nucleus"/>
    <property type="evidence" value="ECO:0007669"/>
    <property type="project" value="TreeGrafter"/>
</dbReference>
<dbReference type="PANTHER" id="PTHR47424">
    <property type="entry name" value="REGULATORY PROTEIN GAL4"/>
    <property type="match status" value="1"/>
</dbReference>
<feature type="region of interest" description="Disordered" evidence="7">
    <location>
        <begin position="1"/>
        <end position="21"/>
    </location>
</feature>
<dbReference type="GO" id="GO:0000981">
    <property type="term" value="F:DNA-binding transcription factor activity, RNA polymerase II-specific"/>
    <property type="evidence" value="ECO:0007669"/>
    <property type="project" value="InterPro"/>
</dbReference>
<evidence type="ECO:0000256" key="4">
    <source>
        <dbReference type="ARBA" id="ARBA00023163"/>
    </source>
</evidence>
<dbReference type="GeneID" id="25297143"/>
<gene>
    <name evidence="9" type="ORF">Z518_09072</name>
</gene>
<dbReference type="SMART" id="SM00066">
    <property type="entry name" value="GAL4"/>
    <property type="match status" value="1"/>
</dbReference>
<feature type="coiled-coil region" evidence="6">
    <location>
        <begin position="67"/>
        <end position="94"/>
    </location>
</feature>
<evidence type="ECO:0000256" key="1">
    <source>
        <dbReference type="ARBA" id="ARBA00022723"/>
    </source>
</evidence>
<keyword evidence="1" id="KW-0479">Metal-binding</keyword>
<dbReference type="CDD" id="cd12148">
    <property type="entry name" value="fungal_TF_MHR"/>
    <property type="match status" value="1"/>
</dbReference>
<evidence type="ECO:0000313" key="10">
    <source>
        <dbReference type="Proteomes" id="UP000053617"/>
    </source>
</evidence>
<accession>A0A0D2FH34</accession>
<organism evidence="9 10">
    <name type="scientific">Rhinocladiella mackenziei CBS 650.93</name>
    <dbReference type="NCBI Taxonomy" id="1442369"/>
    <lineage>
        <taxon>Eukaryota</taxon>
        <taxon>Fungi</taxon>
        <taxon>Dikarya</taxon>
        <taxon>Ascomycota</taxon>
        <taxon>Pezizomycotina</taxon>
        <taxon>Eurotiomycetes</taxon>
        <taxon>Chaetothyriomycetidae</taxon>
        <taxon>Chaetothyriales</taxon>
        <taxon>Herpotrichiellaceae</taxon>
        <taxon>Rhinocladiella</taxon>
    </lineage>
</organism>
<evidence type="ECO:0000256" key="2">
    <source>
        <dbReference type="ARBA" id="ARBA00023015"/>
    </source>
</evidence>
<dbReference type="Pfam" id="PF04082">
    <property type="entry name" value="Fungal_trans"/>
    <property type="match status" value="1"/>
</dbReference>
<dbReference type="GO" id="GO:0006351">
    <property type="term" value="P:DNA-templated transcription"/>
    <property type="evidence" value="ECO:0007669"/>
    <property type="project" value="InterPro"/>
</dbReference>
<dbReference type="InterPro" id="IPR007219">
    <property type="entry name" value="XnlR_reg_dom"/>
</dbReference>
<dbReference type="STRING" id="1442369.A0A0D2FH34"/>
<proteinExistence type="predicted"/>
<evidence type="ECO:0000256" key="6">
    <source>
        <dbReference type="SAM" id="Coils"/>
    </source>
</evidence>
<dbReference type="InterPro" id="IPR051127">
    <property type="entry name" value="Fungal_SecMet_Regulators"/>
</dbReference>